<dbReference type="AlphaFoldDB" id="A0A7W6UK51"/>
<name>A0A7W6UK51_9HYPH</name>
<evidence type="ECO:0000313" key="2">
    <source>
        <dbReference type="EMBL" id="MBB4438587.1"/>
    </source>
</evidence>
<evidence type="ECO:0000313" key="3">
    <source>
        <dbReference type="Proteomes" id="UP000533724"/>
    </source>
</evidence>
<dbReference type="EMBL" id="JACIHI010000003">
    <property type="protein sequence ID" value="MBB4438587.1"/>
    <property type="molecule type" value="Genomic_DNA"/>
</dbReference>
<dbReference type="NCBIfam" id="TIGR02293">
    <property type="entry name" value="TAS_TIGR02293"/>
    <property type="match status" value="1"/>
</dbReference>
<proteinExistence type="predicted"/>
<gene>
    <name evidence="2" type="ORF">GGE15_001838</name>
</gene>
<dbReference type="InterPro" id="IPR024467">
    <property type="entry name" value="Xre/MbcA/ParS-like_toxin-bd"/>
</dbReference>
<dbReference type="RefSeq" id="WP_246724382.1">
    <property type="nucleotide sequence ID" value="NZ_JACIHI010000003.1"/>
</dbReference>
<evidence type="ECO:0000259" key="1">
    <source>
        <dbReference type="Pfam" id="PF09722"/>
    </source>
</evidence>
<dbReference type="Proteomes" id="UP000533724">
    <property type="component" value="Unassembled WGS sequence"/>
</dbReference>
<protein>
    <submittedName>
        <fullName evidence="2">Putative toxin-antitoxin system antitoxin component (TIGR02293 family)</fullName>
    </submittedName>
</protein>
<sequence length="151" mass="16750">MRIYIGASGTEVIMAMLGFLQTSESMTIRERLEIASHGSVQVYDGAMALKLTELGFSVEEIYRFVAPRRTLARRNANGEPLTVEENDGALRIVRIADMAKRIFGDGAVAFDWLRKPNRGMDGIAPIDLLESETGARLVEQALHQIDHGIYV</sequence>
<dbReference type="Pfam" id="PF09722">
    <property type="entry name" value="Xre_MbcA_ParS_C"/>
    <property type="match status" value="1"/>
</dbReference>
<comment type="caution">
    <text evidence="2">The sequence shown here is derived from an EMBL/GenBank/DDBJ whole genome shotgun (WGS) entry which is preliminary data.</text>
</comment>
<accession>A0A7W6UK51</accession>
<organism evidence="2 3">
    <name type="scientific">Rhizobium esperanzae</name>
    <dbReference type="NCBI Taxonomy" id="1967781"/>
    <lineage>
        <taxon>Bacteria</taxon>
        <taxon>Pseudomonadati</taxon>
        <taxon>Pseudomonadota</taxon>
        <taxon>Alphaproteobacteria</taxon>
        <taxon>Hyphomicrobiales</taxon>
        <taxon>Rhizobiaceae</taxon>
        <taxon>Rhizobium/Agrobacterium group</taxon>
        <taxon>Rhizobium</taxon>
    </lineage>
</organism>
<dbReference type="InterPro" id="IPR011979">
    <property type="entry name" value="Antitox_Xre"/>
</dbReference>
<feature type="domain" description="Antitoxin Xre/MbcA/ParS-like toxin-binding" evidence="1">
    <location>
        <begin position="99"/>
        <end position="148"/>
    </location>
</feature>
<reference evidence="2 3" key="1">
    <citation type="submission" date="2020-08" db="EMBL/GenBank/DDBJ databases">
        <title>Genomic Encyclopedia of Type Strains, Phase IV (KMG-V): Genome sequencing to study the core and pangenomes of soil and plant-associated prokaryotes.</title>
        <authorList>
            <person name="Whitman W."/>
        </authorList>
    </citation>
    <scope>NUCLEOTIDE SEQUENCE [LARGE SCALE GENOMIC DNA]</scope>
    <source>
        <strain evidence="2 3">SEMIA 414</strain>
    </source>
</reference>